<dbReference type="PANTHER" id="PTHR11451">
    <property type="entry name" value="THREONINE-TRNA LIGASE"/>
    <property type="match status" value="1"/>
</dbReference>
<dbReference type="EMBL" id="CAJFCW020000006">
    <property type="protein sequence ID" value="CAG9125256.1"/>
    <property type="molecule type" value="Genomic_DNA"/>
</dbReference>
<evidence type="ECO:0000313" key="3">
    <source>
        <dbReference type="Proteomes" id="UP000614601"/>
    </source>
</evidence>
<dbReference type="Proteomes" id="UP000783686">
    <property type="component" value="Unassembled WGS sequence"/>
</dbReference>
<dbReference type="GO" id="GO:0006435">
    <property type="term" value="P:threonyl-tRNA aminoacylation"/>
    <property type="evidence" value="ECO:0007669"/>
    <property type="project" value="TreeGrafter"/>
</dbReference>
<proteinExistence type="predicted"/>
<dbReference type="Gene3D" id="3.30.930.10">
    <property type="entry name" value="Bira Bifunctional Protein, Domain 2"/>
    <property type="match status" value="1"/>
</dbReference>
<reference evidence="2" key="1">
    <citation type="submission" date="2020-09" db="EMBL/GenBank/DDBJ databases">
        <authorList>
            <person name="Kikuchi T."/>
        </authorList>
    </citation>
    <scope>NUCLEOTIDE SEQUENCE</scope>
    <source>
        <strain evidence="2">SH1</strain>
    </source>
</reference>
<evidence type="ECO:0000313" key="2">
    <source>
        <dbReference type="EMBL" id="CAD5228909.1"/>
    </source>
</evidence>
<dbReference type="SUPFAM" id="SSF55681">
    <property type="entry name" value="Class II aaRS and biotin synthetases"/>
    <property type="match status" value="1"/>
</dbReference>
<dbReference type="AlphaFoldDB" id="A0A811LMM8"/>
<dbReference type="PANTHER" id="PTHR11451:SF44">
    <property type="entry name" value="THREONINE--TRNA LIGASE, CHLOROPLASTIC_MITOCHONDRIAL 2"/>
    <property type="match status" value="1"/>
</dbReference>
<dbReference type="EMBL" id="CAJFDH010000006">
    <property type="protein sequence ID" value="CAD5228909.1"/>
    <property type="molecule type" value="Genomic_DNA"/>
</dbReference>
<keyword evidence="3" id="KW-1185">Reference proteome</keyword>
<gene>
    <name evidence="2" type="ORF">BOKJ2_LOCUS12968</name>
</gene>
<name>A0A811LMM8_9BILA</name>
<organism evidence="2 3">
    <name type="scientific">Bursaphelenchus okinawaensis</name>
    <dbReference type="NCBI Taxonomy" id="465554"/>
    <lineage>
        <taxon>Eukaryota</taxon>
        <taxon>Metazoa</taxon>
        <taxon>Ecdysozoa</taxon>
        <taxon>Nematoda</taxon>
        <taxon>Chromadorea</taxon>
        <taxon>Rhabditida</taxon>
        <taxon>Tylenchina</taxon>
        <taxon>Tylenchomorpha</taxon>
        <taxon>Aphelenchoidea</taxon>
        <taxon>Aphelenchoididae</taxon>
        <taxon>Bursaphelenchus</taxon>
    </lineage>
</organism>
<dbReference type="GO" id="GO:0004829">
    <property type="term" value="F:threonine-tRNA ligase activity"/>
    <property type="evidence" value="ECO:0007669"/>
    <property type="project" value="TreeGrafter"/>
</dbReference>
<comment type="caution">
    <text evidence="2">The sequence shown here is derived from an EMBL/GenBank/DDBJ whole genome shotgun (WGS) entry which is preliminary data.</text>
</comment>
<dbReference type="InterPro" id="IPR045864">
    <property type="entry name" value="aa-tRNA-synth_II/BPL/LPL"/>
</dbReference>
<evidence type="ECO:0000256" key="1">
    <source>
        <dbReference type="ARBA" id="ARBA00022917"/>
    </source>
</evidence>
<keyword evidence="1" id="KW-0648">Protein biosynthesis</keyword>
<dbReference type="OrthoDB" id="5423599at2759"/>
<dbReference type="Proteomes" id="UP000614601">
    <property type="component" value="Unassembled WGS sequence"/>
</dbReference>
<accession>A0A811LMM8</accession>
<sequence length="212" mass="24001">MTPTLLRVDILKRFGRERLDEDIVVNSEKQGFALKSCGRIPAGIAFDSKPISHRFLPVRFVDFGVLHKQLHGSPTTFKRWHQDEASVFCKPSQVEEELSQISLFTAKILRNFKLDVVFQVVNNQYFGKIVEGLKKLDVKYEIDADSSGETILKCYTKLDNGEYWSGASVKLDETTPKVMDLSYNEGNAVKTTPILISHSAIGPFDDFLKLKL</sequence>
<protein>
    <submittedName>
        <fullName evidence="2">Uncharacterized protein</fullName>
    </submittedName>
</protein>